<accession>A0A5E7Y480</accession>
<keyword evidence="1" id="KW-0547">Nucleotide-binding</keyword>
<dbReference type="AlphaFoldDB" id="A0A5E7Y480"/>
<reference evidence="1 2" key="1">
    <citation type="submission" date="2019-09" db="EMBL/GenBank/DDBJ databases">
        <authorList>
            <person name="Dittami M. S."/>
        </authorList>
    </citation>
    <scope>NUCLEOTIDE SEQUENCE [LARGE SCALE GENOMIC DNA]</scope>
    <source>
        <strain evidence="1">SPHINGO391</strain>
    </source>
</reference>
<protein>
    <submittedName>
        <fullName evidence="1">Holliday junction ATP-dependent DNA helicase RuvA</fullName>
        <ecNumber evidence="1">3.6.4.12</ecNumber>
    </submittedName>
</protein>
<evidence type="ECO:0000313" key="2">
    <source>
        <dbReference type="Proteomes" id="UP000326857"/>
    </source>
</evidence>
<name>A0A5E7Y480_9SPHN</name>
<gene>
    <name evidence="1" type="ORF">SPHINGO391_350265</name>
</gene>
<dbReference type="GO" id="GO:0003678">
    <property type="term" value="F:DNA helicase activity"/>
    <property type="evidence" value="ECO:0007669"/>
    <property type="project" value="UniProtKB-EC"/>
</dbReference>
<proteinExistence type="predicted"/>
<organism evidence="1 2">
    <name type="scientific">Sphingomonas aurantiaca</name>
    <dbReference type="NCBI Taxonomy" id="185949"/>
    <lineage>
        <taxon>Bacteria</taxon>
        <taxon>Pseudomonadati</taxon>
        <taxon>Pseudomonadota</taxon>
        <taxon>Alphaproteobacteria</taxon>
        <taxon>Sphingomonadales</taxon>
        <taxon>Sphingomonadaceae</taxon>
        <taxon>Sphingomonas</taxon>
    </lineage>
</organism>
<dbReference type="EMBL" id="CABVLI010000029">
    <property type="protein sequence ID" value="VVT01650.1"/>
    <property type="molecule type" value="Genomic_DNA"/>
</dbReference>
<sequence>MVIILDFQAPDHPVADIEGFACAVPISERADLLGFSVCLDRELVKSTSKRS</sequence>
<keyword evidence="1" id="KW-0378">Hydrolase</keyword>
<keyword evidence="1" id="KW-0347">Helicase</keyword>
<dbReference type="EC" id="3.6.4.12" evidence="1"/>
<evidence type="ECO:0000313" key="1">
    <source>
        <dbReference type="EMBL" id="VVT01650.1"/>
    </source>
</evidence>
<keyword evidence="1" id="KW-0067">ATP-binding</keyword>
<dbReference type="GO" id="GO:0016787">
    <property type="term" value="F:hydrolase activity"/>
    <property type="evidence" value="ECO:0007669"/>
    <property type="project" value="UniProtKB-KW"/>
</dbReference>
<dbReference type="Proteomes" id="UP000326857">
    <property type="component" value="Unassembled WGS sequence"/>
</dbReference>